<protein>
    <submittedName>
        <fullName evidence="7">DUF202 domain-containing protein</fullName>
    </submittedName>
</protein>
<keyword evidence="4 5" id="KW-0472">Membrane</keyword>
<keyword evidence="8" id="KW-1185">Reference proteome</keyword>
<feature type="domain" description="DUF202" evidence="6">
    <location>
        <begin position="10"/>
        <end position="83"/>
    </location>
</feature>
<evidence type="ECO:0000313" key="7">
    <source>
        <dbReference type="EMBL" id="MBE9042695.1"/>
    </source>
</evidence>
<evidence type="ECO:0000256" key="5">
    <source>
        <dbReference type="SAM" id="Phobius"/>
    </source>
</evidence>
<dbReference type="RefSeq" id="WP_264322846.1">
    <property type="nucleotide sequence ID" value="NZ_JADEXN010000414.1"/>
</dbReference>
<keyword evidence="2 5" id="KW-0812">Transmembrane</keyword>
<comment type="subcellular location">
    <subcellularLocation>
        <location evidence="1">Endomembrane system</location>
        <topology evidence="1">Multi-pass membrane protein</topology>
    </subcellularLocation>
</comment>
<comment type="caution">
    <text evidence="7">The sequence shown here is derived from an EMBL/GenBank/DDBJ whole genome shotgun (WGS) entry which is preliminary data.</text>
</comment>
<sequence length="121" mass="13390">MSNLELAKKRNRAAAERTLMAWIRTSISLISFGFGIDKIVSVLNEAVGVNNPIRFTRILGLAFVSLGTLAMLGATVQHRQELRNIRKENYTYVPDISISFIVSIALFGIGLFAFFGILLSI</sequence>
<dbReference type="Proteomes" id="UP000621799">
    <property type="component" value="Unassembled WGS sequence"/>
</dbReference>
<feature type="transmembrane region" description="Helical" evidence="5">
    <location>
        <begin position="96"/>
        <end position="119"/>
    </location>
</feature>
<dbReference type="Pfam" id="PF02656">
    <property type="entry name" value="DUF202"/>
    <property type="match status" value="1"/>
</dbReference>
<dbReference type="AlphaFoldDB" id="A0A928W3Q4"/>
<dbReference type="EMBL" id="JADEXN010000414">
    <property type="protein sequence ID" value="MBE9042695.1"/>
    <property type="molecule type" value="Genomic_DNA"/>
</dbReference>
<evidence type="ECO:0000256" key="2">
    <source>
        <dbReference type="ARBA" id="ARBA00022692"/>
    </source>
</evidence>
<dbReference type="GO" id="GO:0012505">
    <property type="term" value="C:endomembrane system"/>
    <property type="evidence" value="ECO:0007669"/>
    <property type="project" value="UniProtKB-SubCell"/>
</dbReference>
<gene>
    <name evidence="7" type="ORF">IQ235_18200</name>
</gene>
<feature type="transmembrane region" description="Helical" evidence="5">
    <location>
        <begin position="55"/>
        <end position="76"/>
    </location>
</feature>
<dbReference type="InterPro" id="IPR003807">
    <property type="entry name" value="DUF202"/>
</dbReference>
<evidence type="ECO:0000256" key="3">
    <source>
        <dbReference type="ARBA" id="ARBA00022989"/>
    </source>
</evidence>
<evidence type="ECO:0000313" key="8">
    <source>
        <dbReference type="Proteomes" id="UP000621799"/>
    </source>
</evidence>
<organism evidence="7 8">
    <name type="scientific">Zarconia navalis LEGE 11467</name>
    <dbReference type="NCBI Taxonomy" id="1828826"/>
    <lineage>
        <taxon>Bacteria</taxon>
        <taxon>Bacillati</taxon>
        <taxon>Cyanobacteriota</taxon>
        <taxon>Cyanophyceae</taxon>
        <taxon>Oscillatoriophycideae</taxon>
        <taxon>Oscillatoriales</taxon>
        <taxon>Oscillatoriales incertae sedis</taxon>
        <taxon>Zarconia</taxon>
        <taxon>Zarconia navalis</taxon>
    </lineage>
</organism>
<feature type="transmembrane region" description="Helical" evidence="5">
    <location>
        <begin position="21"/>
        <end position="43"/>
    </location>
</feature>
<accession>A0A928W3Q4</accession>
<name>A0A928W3Q4_9CYAN</name>
<keyword evidence="3 5" id="KW-1133">Transmembrane helix</keyword>
<reference evidence="7" key="1">
    <citation type="submission" date="2020-10" db="EMBL/GenBank/DDBJ databases">
        <authorList>
            <person name="Castelo-Branco R."/>
            <person name="Eusebio N."/>
            <person name="Adriana R."/>
            <person name="Vieira A."/>
            <person name="Brugerolle De Fraissinette N."/>
            <person name="Rezende De Castro R."/>
            <person name="Schneider M.P."/>
            <person name="Vasconcelos V."/>
            <person name="Leao P.N."/>
        </authorList>
    </citation>
    <scope>NUCLEOTIDE SEQUENCE</scope>
    <source>
        <strain evidence="7">LEGE 11467</strain>
    </source>
</reference>
<evidence type="ECO:0000256" key="4">
    <source>
        <dbReference type="ARBA" id="ARBA00023136"/>
    </source>
</evidence>
<evidence type="ECO:0000259" key="6">
    <source>
        <dbReference type="Pfam" id="PF02656"/>
    </source>
</evidence>
<proteinExistence type="predicted"/>
<evidence type="ECO:0000256" key="1">
    <source>
        <dbReference type="ARBA" id="ARBA00004127"/>
    </source>
</evidence>